<reference evidence="1" key="2">
    <citation type="submission" date="2013-05" db="EMBL/GenBank/DDBJ databases">
        <authorList>
            <person name="Carter J.-M."/>
            <person name="Baker S.C."/>
            <person name="Pink R."/>
            <person name="Carter D.R.F."/>
            <person name="Collins A."/>
            <person name="Tomlin J."/>
            <person name="Gibbs M."/>
            <person name="Breuker C.J."/>
        </authorList>
    </citation>
    <scope>NUCLEOTIDE SEQUENCE</scope>
    <source>
        <tissue evidence="1">Ovary</tissue>
    </source>
</reference>
<name>S4PUL1_9NEOP</name>
<dbReference type="AlphaFoldDB" id="S4PUL1"/>
<organism evidence="1">
    <name type="scientific">Pararge aegeria</name>
    <name type="common">speckled wood butterfly</name>
    <dbReference type="NCBI Taxonomy" id="116150"/>
    <lineage>
        <taxon>Eukaryota</taxon>
        <taxon>Metazoa</taxon>
        <taxon>Ecdysozoa</taxon>
        <taxon>Arthropoda</taxon>
        <taxon>Hexapoda</taxon>
        <taxon>Insecta</taxon>
        <taxon>Pterygota</taxon>
        <taxon>Neoptera</taxon>
        <taxon>Endopterygota</taxon>
        <taxon>Lepidoptera</taxon>
        <taxon>Glossata</taxon>
        <taxon>Ditrysia</taxon>
        <taxon>Papilionoidea</taxon>
        <taxon>Nymphalidae</taxon>
        <taxon>Satyrinae</taxon>
        <taxon>Satyrini</taxon>
        <taxon>Parargina</taxon>
        <taxon>Pararge</taxon>
    </lineage>
</organism>
<reference evidence="1" key="1">
    <citation type="journal article" date="2013" name="BMC Genomics">
        <title>Unscrambling butterfly oogenesis.</title>
        <authorList>
            <person name="Carter J.M."/>
            <person name="Baker S.C."/>
            <person name="Pink R."/>
            <person name="Carter D.R."/>
            <person name="Collins A."/>
            <person name="Tomlin J."/>
            <person name="Gibbs M."/>
            <person name="Breuker C.J."/>
        </authorList>
    </citation>
    <scope>NUCLEOTIDE SEQUENCE</scope>
    <source>
        <tissue evidence="1">Ovary</tissue>
    </source>
</reference>
<proteinExistence type="predicted"/>
<feature type="non-terminal residue" evidence="1">
    <location>
        <position position="73"/>
    </location>
</feature>
<accession>S4PUL1</accession>
<protein>
    <submittedName>
        <fullName evidence="1">Uncharacterized protein</fullName>
    </submittedName>
</protein>
<sequence length="73" mass="8699">MHAIFRLYVYPGQKPCARLCRLYETSKTIHMAYSPICTYLRTDCNLKENRLKSMKIASSLVFYFRVLRVNNNF</sequence>
<evidence type="ECO:0000313" key="1">
    <source>
        <dbReference type="EMBL" id="JAA82462.1"/>
    </source>
</evidence>
<dbReference type="EMBL" id="GAIX01010098">
    <property type="protein sequence ID" value="JAA82462.1"/>
    <property type="molecule type" value="Transcribed_RNA"/>
</dbReference>